<dbReference type="Gene3D" id="3.10.610.10">
    <property type="entry name" value="GSPII I/J protein-like"/>
    <property type="match status" value="1"/>
</dbReference>
<dbReference type="EMBL" id="JACHHU010000014">
    <property type="protein sequence ID" value="MBB6543475.1"/>
    <property type="molecule type" value="Genomic_DNA"/>
</dbReference>
<dbReference type="InterPro" id="IPR045584">
    <property type="entry name" value="Pilin-like"/>
</dbReference>
<comment type="similarity">
    <text evidence="2">Belongs to the GSP J family.</text>
</comment>
<evidence type="ECO:0000256" key="5">
    <source>
        <dbReference type="ARBA" id="ARBA00022481"/>
    </source>
</evidence>
<keyword evidence="5" id="KW-0488">Methylation</keyword>
<evidence type="ECO:0000313" key="11">
    <source>
        <dbReference type="EMBL" id="MBB6543475.1"/>
    </source>
</evidence>
<dbReference type="Gene3D" id="2.10.70.20">
    <property type="entry name" value="gspk-gspi-gspj complex like domains"/>
    <property type="match status" value="1"/>
</dbReference>
<dbReference type="PANTHER" id="PTHR39583:SF2">
    <property type="entry name" value="TYPE II SECRETION SYSTEM PROTEIN J"/>
    <property type="match status" value="1"/>
</dbReference>
<dbReference type="PANTHER" id="PTHR39583">
    <property type="entry name" value="TYPE II SECRETION SYSTEM PROTEIN J-RELATED"/>
    <property type="match status" value="1"/>
</dbReference>
<keyword evidence="7 10" id="KW-0812">Transmembrane</keyword>
<keyword evidence="6" id="KW-0997">Cell inner membrane</keyword>
<evidence type="ECO:0000256" key="9">
    <source>
        <dbReference type="ARBA" id="ARBA00023136"/>
    </source>
</evidence>
<dbReference type="NCBIfam" id="TIGR01711">
    <property type="entry name" value="gspJ"/>
    <property type="match status" value="1"/>
</dbReference>
<dbReference type="InterPro" id="IPR051621">
    <property type="entry name" value="T2SS_protein_J"/>
</dbReference>
<organism evidence="11 12">
    <name type="scientific">Thalassotalea piscium</name>
    <dbReference type="NCBI Taxonomy" id="1230533"/>
    <lineage>
        <taxon>Bacteria</taxon>
        <taxon>Pseudomonadati</taxon>
        <taxon>Pseudomonadota</taxon>
        <taxon>Gammaproteobacteria</taxon>
        <taxon>Alteromonadales</taxon>
        <taxon>Colwelliaceae</taxon>
        <taxon>Thalassotalea</taxon>
    </lineage>
</organism>
<comment type="subcellular location">
    <subcellularLocation>
        <location evidence="1">Cell inner membrane</location>
        <topology evidence="1">Single-pass membrane protein</topology>
    </subcellularLocation>
</comment>
<dbReference type="SUPFAM" id="SSF54523">
    <property type="entry name" value="Pili subunits"/>
    <property type="match status" value="1"/>
</dbReference>
<gene>
    <name evidence="11" type="ORF">HNQ55_001996</name>
</gene>
<dbReference type="Proteomes" id="UP000537141">
    <property type="component" value="Unassembled WGS sequence"/>
</dbReference>
<evidence type="ECO:0000256" key="2">
    <source>
        <dbReference type="ARBA" id="ARBA00011084"/>
    </source>
</evidence>
<evidence type="ECO:0000256" key="8">
    <source>
        <dbReference type="ARBA" id="ARBA00022989"/>
    </source>
</evidence>
<dbReference type="Pfam" id="PF11612">
    <property type="entry name" value="T2SSJ"/>
    <property type="match status" value="1"/>
</dbReference>
<accession>A0A7X0NHC3</accession>
<comment type="caution">
    <text evidence="11">The sequence shown here is derived from an EMBL/GenBank/DDBJ whole genome shotgun (WGS) entry which is preliminary data.</text>
</comment>
<dbReference type="NCBIfam" id="TIGR02532">
    <property type="entry name" value="IV_pilin_GFxxxE"/>
    <property type="match status" value="1"/>
</dbReference>
<name>A0A7X0NHC3_9GAMM</name>
<evidence type="ECO:0000256" key="6">
    <source>
        <dbReference type="ARBA" id="ARBA00022519"/>
    </source>
</evidence>
<protein>
    <recommendedName>
        <fullName evidence="3">Type II secretion system protein J</fullName>
    </recommendedName>
</protein>
<keyword evidence="9 10" id="KW-0472">Membrane</keyword>
<proteinExistence type="inferred from homology"/>
<dbReference type="GO" id="GO:0015628">
    <property type="term" value="P:protein secretion by the type II secretion system"/>
    <property type="evidence" value="ECO:0007669"/>
    <property type="project" value="InterPro"/>
</dbReference>
<dbReference type="Pfam" id="PF07963">
    <property type="entry name" value="N_methyl"/>
    <property type="match status" value="1"/>
</dbReference>
<keyword evidence="12" id="KW-1185">Reference proteome</keyword>
<keyword evidence="4" id="KW-1003">Cell membrane</keyword>
<evidence type="ECO:0000256" key="1">
    <source>
        <dbReference type="ARBA" id="ARBA00004377"/>
    </source>
</evidence>
<evidence type="ECO:0000256" key="4">
    <source>
        <dbReference type="ARBA" id="ARBA00022475"/>
    </source>
</evidence>
<keyword evidence="8 10" id="KW-1133">Transmembrane helix</keyword>
<evidence type="ECO:0000256" key="3">
    <source>
        <dbReference type="ARBA" id="ARBA00021539"/>
    </source>
</evidence>
<dbReference type="InterPro" id="IPR010055">
    <property type="entry name" value="T2SS_protein-GspJ"/>
</dbReference>
<feature type="transmembrane region" description="Helical" evidence="10">
    <location>
        <begin position="12"/>
        <end position="35"/>
    </location>
</feature>
<dbReference type="GO" id="GO:0005886">
    <property type="term" value="C:plasma membrane"/>
    <property type="evidence" value="ECO:0007669"/>
    <property type="project" value="UniProtKB-SubCell"/>
</dbReference>
<dbReference type="RefSeq" id="WP_184424262.1">
    <property type="nucleotide sequence ID" value="NZ_AP027362.1"/>
</dbReference>
<dbReference type="AlphaFoldDB" id="A0A7X0NHC3"/>
<reference evidence="11 12" key="1">
    <citation type="submission" date="2020-08" db="EMBL/GenBank/DDBJ databases">
        <title>Genomic Encyclopedia of Type Strains, Phase IV (KMG-IV): sequencing the most valuable type-strain genomes for metagenomic binning, comparative biology and taxonomic classification.</title>
        <authorList>
            <person name="Goeker M."/>
        </authorList>
    </citation>
    <scope>NUCLEOTIDE SEQUENCE [LARGE SCALE GENOMIC DNA]</scope>
    <source>
        <strain evidence="11 12">DSM 26287</strain>
    </source>
</reference>
<evidence type="ECO:0000256" key="7">
    <source>
        <dbReference type="ARBA" id="ARBA00022692"/>
    </source>
</evidence>
<evidence type="ECO:0000256" key="10">
    <source>
        <dbReference type="SAM" id="Phobius"/>
    </source>
</evidence>
<dbReference type="InterPro" id="IPR012902">
    <property type="entry name" value="N_methyl_site"/>
</dbReference>
<dbReference type="GO" id="GO:0015627">
    <property type="term" value="C:type II protein secretion system complex"/>
    <property type="evidence" value="ECO:0007669"/>
    <property type="project" value="InterPro"/>
</dbReference>
<evidence type="ECO:0000313" key="12">
    <source>
        <dbReference type="Proteomes" id="UP000537141"/>
    </source>
</evidence>
<sequence>MRYASQKTQIGFTLLEVLVSVAIFALISLASFSLFDGVLKSEAVSKAQMTRLNEVQRAWMIIERDILQIAHRSMRIEGEAADKNFIRTSFDGYASSDNALAFVRYGWTNPGLLIPRSDMQSVAYRLDDKQLQRLHFNFVDSVVGEEPKIRPLISGVERISFEFYYQKKWQKTIEEGRLPLAISIILDTEDLGVLTRKFLVAGESEATQTETRRL</sequence>